<evidence type="ECO:0000256" key="1">
    <source>
        <dbReference type="SAM" id="MobiDB-lite"/>
    </source>
</evidence>
<name>A0A444YDU4_ARAHY</name>
<reference evidence="3 4" key="1">
    <citation type="submission" date="2019-01" db="EMBL/GenBank/DDBJ databases">
        <title>Sequencing of cultivated peanut Arachis hypogaea provides insights into genome evolution and oil improvement.</title>
        <authorList>
            <person name="Chen X."/>
        </authorList>
    </citation>
    <scope>NUCLEOTIDE SEQUENCE [LARGE SCALE GENOMIC DNA]</scope>
    <source>
        <strain evidence="4">cv. Fuhuasheng</strain>
        <tissue evidence="3">Leaves</tissue>
    </source>
</reference>
<proteinExistence type="predicted"/>
<feature type="compositionally biased region" description="Low complexity" evidence="1">
    <location>
        <begin position="410"/>
        <end position="426"/>
    </location>
</feature>
<organism evidence="3 4">
    <name type="scientific">Arachis hypogaea</name>
    <name type="common">Peanut</name>
    <dbReference type="NCBI Taxonomy" id="3818"/>
    <lineage>
        <taxon>Eukaryota</taxon>
        <taxon>Viridiplantae</taxon>
        <taxon>Streptophyta</taxon>
        <taxon>Embryophyta</taxon>
        <taxon>Tracheophyta</taxon>
        <taxon>Spermatophyta</taxon>
        <taxon>Magnoliopsida</taxon>
        <taxon>eudicotyledons</taxon>
        <taxon>Gunneridae</taxon>
        <taxon>Pentapetalae</taxon>
        <taxon>rosids</taxon>
        <taxon>fabids</taxon>
        <taxon>Fabales</taxon>
        <taxon>Fabaceae</taxon>
        <taxon>Papilionoideae</taxon>
        <taxon>50 kb inversion clade</taxon>
        <taxon>dalbergioids sensu lato</taxon>
        <taxon>Dalbergieae</taxon>
        <taxon>Pterocarpus clade</taxon>
        <taxon>Arachis</taxon>
    </lineage>
</organism>
<gene>
    <name evidence="3" type="ORF">Ahy_B07g088182</name>
</gene>
<feature type="compositionally biased region" description="Pro residues" evidence="1">
    <location>
        <begin position="336"/>
        <end position="347"/>
    </location>
</feature>
<sequence>MSDKGKAIATASKKRKHSTPSIPSIYKNYAKNPLHDEDKENQQLPSTNPGKFPNLYCELRFSRYRTTKLNIEKKLLLPNDVRRRINGRILELGIDFVDRDLGDINISWVKEFYCNFFRPTLDSVQVRGREVMLTETAIGEALHCRHIPHDQCAHHQAEIAIHTMTFDYEALRRVIGTPDASWVMDAGNTKPKGMLFTHLTREARTWQMIFAHYVLPTTHFSEVPMEMLLLIGCVIEGKDVSFPRLIRQCMWRAHIRGLLPFPTLVTSMAALADVPWSDDDVRPPPADADDREVTIPWGVWVHEKPPARRRSRARAVVGTPSPPAPTAGPSSSTPAAPSPSTDPPAAPEPTYLLVQRLFRFLERERHHVRRRLDRMDQALISLGAELPPLPDSPASDEQDHQGEDAEAPVQQDAPDTTEPPQTQEEPVPQPLGIDFVDRDLGDINISWVKEFYCNFFCPTLDSVQVRGREVMLTETAIGEALHCRHIPHDQCAHHQAEIAIHTMTFDYEALRRVIGTPDASWVMDAGNTKPKGMLFTHLTREARTWQMIFAHYVLPTTHFSEVPMEMLLLIGCVIEGKDVSFPRLIRQCMWRAHIRGLLPFPTLVTSMAALADVPWSDDDVRPPPADADDREVTIPWGVWVHEKPPARRRSRARAVVGTPSPPAPTAGPSSSTPAAPSPSTDPPAAPEPTYLLVQRLFRFLERERHHVRRRLDRMDQALISLGAELPPLPDSPASDEQDHQGEDAEAPVQQDAPDTTEPPQTQEEPVPQPIGIQVEGVCRVRLQLSHIRHLKKTNLPQQHLAHIPVD</sequence>
<evidence type="ECO:0000313" key="4">
    <source>
        <dbReference type="Proteomes" id="UP000289738"/>
    </source>
</evidence>
<evidence type="ECO:0000259" key="2">
    <source>
        <dbReference type="Pfam" id="PF20167"/>
    </source>
</evidence>
<comment type="caution">
    <text evidence="3">The sequence shown here is derived from an EMBL/GenBank/DDBJ whole genome shotgun (WGS) entry which is preliminary data.</text>
</comment>
<dbReference type="AlphaFoldDB" id="A0A444YDU4"/>
<dbReference type="PANTHER" id="PTHR48125:SF10">
    <property type="entry name" value="OS12G0136300 PROTEIN"/>
    <property type="match status" value="1"/>
</dbReference>
<accession>A0A444YDU4</accession>
<dbReference type="PANTHER" id="PTHR48125">
    <property type="entry name" value="LP07818P1"/>
    <property type="match status" value="1"/>
</dbReference>
<feature type="compositionally biased region" description="Pro residues" evidence="1">
    <location>
        <begin position="675"/>
        <end position="686"/>
    </location>
</feature>
<feature type="region of interest" description="Disordered" evidence="1">
    <location>
        <begin position="384"/>
        <end position="433"/>
    </location>
</feature>
<feature type="domain" description="Putative plant transposon protein" evidence="2">
    <location>
        <begin position="439"/>
        <end position="614"/>
    </location>
</feature>
<keyword evidence="4" id="KW-1185">Reference proteome</keyword>
<dbReference type="InterPro" id="IPR046796">
    <property type="entry name" value="Transposase_32_dom"/>
</dbReference>
<feature type="region of interest" description="Disordered" evidence="1">
    <location>
        <begin position="306"/>
        <end position="348"/>
    </location>
</feature>
<dbReference type="Pfam" id="PF20167">
    <property type="entry name" value="Transposase_32"/>
    <property type="match status" value="2"/>
</dbReference>
<feature type="region of interest" description="Disordered" evidence="1">
    <location>
        <begin position="723"/>
        <end position="770"/>
    </location>
</feature>
<evidence type="ECO:0000313" key="3">
    <source>
        <dbReference type="EMBL" id="RYR00104.1"/>
    </source>
</evidence>
<feature type="region of interest" description="Disordered" evidence="1">
    <location>
        <begin position="645"/>
        <end position="687"/>
    </location>
</feature>
<feature type="region of interest" description="Disordered" evidence="1">
    <location>
        <begin position="1"/>
        <end position="49"/>
    </location>
</feature>
<feature type="domain" description="Putative plant transposon protein" evidence="2">
    <location>
        <begin position="100"/>
        <end position="275"/>
    </location>
</feature>
<dbReference type="EMBL" id="SDMP01000017">
    <property type="protein sequence ID" value="RYR00104.1"/>
    <property type="molecule type" value="Genomic_DNA"/>
</dbReference>
<dbReference type="Proteomes" id="UP000289738">
    <property type="component" value="Chromosome B07"/>
</dbReference>
<protein>
    <recommendedName>
        <fullName evidence="2">Putative plant transposon protein domain-containing protein</fullName>
    </recommendedName>
</protein>
<feature type="compositionally biased region" description="Low complexity" evidence="1">
    <location>
        <begin position="749"/>
        <end position="765"/>
    </location>
</feature>